<dbReference type="SUPFAM" id="SSF53901">
    <property type="entry name" value="Thiolase-like"/>
    <property type="match status" value="2"/>
</dbReference>
<name>A0ABQ3ZXI1_9ACTN</name>
<dbReference type="Pfam" id="PF00109">
    <property type="entry name" value="ketoacyl-synt"/>
    <property type="match status" value="1"/>
</dbReference>
<dbReference type="InterPro" id="IPR014030">
    <property type="entry name" value="Ketoacyl_synth_N"/>
</dbReference>
<dbReference type="PANTHER" id="PTHR11712:SF336">
    <property type="entry name" value="3-OXOACYL-[ACYL-CARRIER-PROTEIN] SYNTHASE, MITOCHONDRIAL"/>
    <property type="match status" value="1"/>
</dbReference>
<feature type="domain" description="Ketosynthase family 3 (KS3)" evidence="4">
    <location>
        <begin position="1"/>
        <end position="391"/>
    </location>
</feature>
<evidence type="ECO:0000256" key="2">
    <source>
        <dbReference type="ARBA" id="ARBA00022679"/>
    </source>
</evidence>
<dbReference type="InterPro" id="IPR020841">
    <property type="entry name" value="PKS_Beta-ketoAc_synthase_dom"/>
</dbReference>
<dbReference type="CDD" id="cd00834">
    <property type="entry name" value="KAS_I_II"/>
    <property type="match status" value="1"/>
</dbReference>
<evidence type="ECO:0000259" key="4">
    <source>
        <dbReference type="PROSITE" id="PS52004"/>
    </source>
</evidence>
<evidence type="ECO:0000313" key="6">
    <source>
        <dbReference type="Proteomes" id="UP000603200"/>
    </source>
</evidence>
<protein>
    <submittedName>
        <fullName evidence="5">3-oxoacyl-[acyl-carrier-protein] synthase 2</fullName>
    </submittedName>
</protein>
<evidence type="ECO:0000256" key="3">
    <source>
        <dbReference type="RuleBase" id="RU003694"/>
    </source>
</evidence>
<dbReference type="PROSITE" id="PS52004">
    <property type="entry name" value="KS3_2"/>
    <property type="match status" value="1"/>
</dbReference>
<dbReference type="Proteomes" id="UP000603200">
    <property type="component" value="Unassembled WGS sequence"/>
</dbReference>
<dbReference type="InterPro" id="IPR000794">
    <property type="entry name" value="Beta-ketoacyl_synthase"/>
</dbReference>
<dbReference type="InterPro" id="IPR014031">
    <property type="entry name" value="Ketoacyl_synth_C"/>
</dbReference>
<dbReference type="Pfam" id="PF02801">
    <property type="entry name" value="Ketoacyl-synt_C"/>
    <property type="match status" value="1"/>
</dbReference>
<dbReference type="InterPro" id="IPR016039">
    <property type="entry name" value="Thiolase-like"/>
</dbReference>
<sequence length="393" mass="39834">MVVTGCGAVTPLGPDTASLWRGLLSGECGVRARDDGYVAAPAPTPPLPHVQARTLNRSAQFAVTAAREAWADAGFGPRDLHDGVLDPARAGVTLGTVMGGIEVLLTADRIVHGRTGRPLAPRTAPKAIPSAASAHIAMDLGVRGEARTVVSACASGTEAIGQALDRIRHGHTDIAIAGGTEAIINPTVLASFAAMRALSATGSRPFDRTRDGFVLGEGAGLLILESLDHALARGARIYCEAAGWGLSADAHHVVAPRPDATGITAALTKALVDAGAVPADVAHINAHATATVAGDAAETRALLALFGPKIPVTAPKGAIGHLQGGAGGVEAVITALTLHHGLIPPTVGCTDQDGTLNLVTEKPQPLPARGNIALSNSYGFGGHNAVLALRRYP</sequence>
<proteinExistence type="inferred from homology"/>
<comment type="caution">
    <text evidence="5">The sequence shown here is derived from an EMBL/GenBank/DDBJ whole genome shotgun (WGS) entry which is preliminary data.</text>
</comment>
<dbReference type="PANTHER" id="PTHR11712">
    <property type="entry name" value="POLYKETIDE SYNTHASE-RELATED"/>
    <property type="match status" value="1"/>
</dbReference>
<organism evidence="5 6">
    <name type="scientific">Winogradskya humida</name>
    <dbReference type="NCBI Taxonomy" id="113566"/>
    <lineage>
        <taxon>Bacteria</taxon>
        <taxon>Bacillati</taxon>
        <taxon>Actinomycetota</taxon>
        <taxon>Actinomycetes</taxon>
        <taxon>Micromonosporales</taxon>
        <taxon>Micromonosporaceae</taxon>
        <taxon>Winogradskya</taxon>
    </lineage>
</organism>
<evidence type="ECO:0000256" key="1">
    <source>
        <dbReference type="ARBA" id="ARBA00008467"/>
    </source>
</evidence>
<reference evidence="5 6" key="1">
    <citation type="submission" date="2021-01" db="EMBL/GenBank/DDBJ databases">
        <title>Whole genome shotgun sequence of Actinoplanes humidus NBRC 14915.</title>
        <authorList>
            <person name="Komaki H."/>
            <person name="Tamura T."/>
        </authorList>
    </citation>
    <scope>NUCLEOTIDE SEQUENCE [LARGE SCALE GENOMIC DNA]</scope>
    <source>
        <strain evidence="5 6">NBRC 14915</strain>
    </source>
</reference>
<evidence type="ECO:0000313" key="5">
    <source>
        <dbReference type="EMBL" id="GIE23300.1"/>
    </source>
</evidence>
<dbReference type="PROSITE" id="PS00606">
    <property type="entry name" value="KS3_1"/>
    <property type="match status" value="1"/>
</dbReference>
<gene>
    <name evidence="5" type="ORF">Ahu01nite_064020</name>
</gene>
<dbReference type="EMBL" id="BOMN01000088">
    <property type="protein sequence ID" value="GIE23300.1"/>
    <property type="molecule type" value="Genomic_DNA"/>
</dbReference>
<keyword evidence="6" id="KW-1185">Reference proteome</keyword>
<dbReference type="SMART" id="SM00825">
    <property type="entry name" value="PKS_KS"/>
    <property type="match status" value="1"/>
</dbReference>
<comment type="similarity">
    <text evidence="1 3">Belongs to the thiolase-like superfamily. Beta-ketoacyl-ACP synthases family.</text>
</comment>
<dbReference type="Gene3D" id="3.40.47.10">
    <property type="match status" value="1"/>
</dbReference>
<dbReference type="InterPro" id="IPR018201">
    <property type="entry name" value="Ketoacyl_synth_AS"/>
</dbReference>
<accession>A0ABQ3ZXI1</accession>
<keyword evidence="2 3" id="KW-0808">Transferase</keyword>